<evidence type="ECO:0000313" key="2">
    <source>
        <dbReference type="EMBL" id="CAF1337065.1"/>
    </source>
</evidence>
<protein>
    <submittedName>
        <fullName evidence="2">Uncharacterized protein</fullName>
    </submittedName>
</protein>
<proteinExistence type="predicted"/>
<feature type="region of interest" description="Disordered" evidence="1">
    <location>
        <begin position="60"/>
        <end position="123"/>
    </location>
</feature>
<sequence>MAGRMKKKFEACVLRTVADELNVVEWNRLLTTADKNKLGVRSPVGYKVLNKTIRGTILVVDVEPPNESDDDEDDEASNDKDSSDLIDEASSESENDALEIAEDEGQSCDAHESQSIAPHPNES</sequence>
<evidence type="ECO:0000256" key="1">
    <source>
        <dbReference type="SAM" id="MobiDB-lite"/>
    </source>
</evidence>
<organism evidence="2 3">
    <name type="scientific">Adineta steineri</name>
    <dbReference type="NCBI Taxonomy" id="433720"/>
    <lineage>
        <taxon>Eukaryota</taxon>
        <taxon>Metazoa</taxon>
        <taxon>Spiralia</taxon>
        <taxon>Gnathifera</taxon>
        <taxon>Rotifera</taxon>
        <taxon>Eurotatoria</taxon>
        <taxon>Bdelloidea</taxon>
        <taxon>Adinetida</taxon>
        <taxon>Adinetidae</taxon>
        <taxon>Adineta</taxon>
    </lineage>
</organism>
<dbReference type="EMBL" id="CAJNON010000623">
    <property type="protein sequence ID" value="CAF1337065.1"/>
    <property type="molecule type" value="Genomic_DNA"/>
</dbReference>
<reference evidence="2" key="1">
    <citation type="submission" date="2021-02" db="EMBL/GenBank/DDBJ databases">
        <authorList>
            <person name="Nowell W R."/>
        </authorList>
    </citation>
    <scope>NUCLEOTIDE SEQUENCE</scope>
</reference>
<evidence type="ECO:0000313" key="3">
    <source>
        <dbReference type="Proteomes" id="UP000663891"/>
    </source>
</evidence>
<feature type="compositionally biased region" description="Acidic residues" evidence="1">
    <location>
        <begin position="84"/>
        <end position="106"/>
    </location>
</feature>
<feature type="compositionally biased region" description="Acidic residues" evidence="1">
    <location>
        <begin position="64"/>
        <end position="76"/>
    </location>
</feature>
<gene>
    <name evidence="2" type="ORF">VCS650_LOCUS33009</name>
</gene>
<name>A0A815GD82_9BILA</name>
<dbReference type="AlphaFoldDB" id="A0A815GD82"/>
<comment type="caution">
    <text evidence="2">The sequence shown here is derived from an EMBL/GenBank/DDBJ whole genome shotgun (WGS) entry which is preliminary data.</text>
</comment>
<accession>A0A815GD82</accession>
<dbReference type="Proteomes" id="UP000663891">
    <property type="component" value="Unassembled WGS sequence"/>
</dbReference>